<dbReference type="InterPro" id="IPR014710">
    <property type="entry name" value="RmlC-like_jellyroll"/>
</dbReference>
<dbReference type="EC" id="5.3.1.8" evidence="4 8"/>
<evidence type="ECO:0000259" key="11">
    <source>
        <dbReference type="Pfam" id="PF01238"/>
    </source>
</evidence>
<evidence type="ECO:0000256" key="2">
    <source>
        <dbReference type="ARBA" id="ARBA00004666"/>
    </source>
</evidence>
<dbReference type="Pfam" id="PF20511">
    <property type="entry name" value="PMI_typeI_cat"/>
    <property type="match status" value="1"/>
</dbReference>
<reference evidence="14 15" key="1">
    <citation type="journal article" date="2022" name="Allergy">
        <title>Genome assembly and annotation of Periplaneta americana reveal a comprehensive cockroach allergen profile.</title>
        <authorList>
            <person name="Wang L."/>
            <person name="Xiong Q."/>
            <person name="Saelim N."/>
            <person name="Wang L."/>
            <person name="Nong W."/>
            <person name="Wan A.T."/>
            <person name="Shi M."/>
            <person name="Liu X."/>
            <person name="Cao Q."/>
            <person name="Hui J.H.L."/>
            <person name="Sookrung N."/>
            <person name="Leung T.F."/>
            <person name="Tungtrongchitr A."/>
            <person name="Tsui S.K.W."/>
        </authorList>
    </citation>
    <scope>NUCLEOTIDE SEQUENCE [LARGE SCALE GENOMIC DNA]</scope>
    <source>
        <strain evidence="14">PWHHKU_190912</strain>
    </source>
</reference>
<evidence type="ECO:0000256" key="8">
    <source>
        <dbReference type="RuleBase" id="RU000611"/>
    </source>
</evidence>
<keyword evidence="5" id="KW-0479">Metal-binding</keyword>
<evidence type="ECO:0000313" key="15">
    <source>
        <dbReference type="Proteomes" id="UP001148838"/>
    </source>
</evidence>
<comment type="cofactor">
    <cofactor evidence="8">
        <name>Zn(2+)</name>
        <dbReference type="ChEBI" id="CHEBI:29105"/>
    </cofactor>
    <text evidence="8">Binds 1 zinc ion per subunit.</text>
</comment>
<feature type="domain" description="Phosphomannose isomerase type I C-terminal" evidence="11">
    <location>
        <begin position="369"/>
        <end position="410"/>
    </location>
</feature>
<evidence type="ECO:0000256" key="1">
    <source>
        <dbReference type="ARBA" id="ARBA00000757"/>
    </source>
</evidence>
<comment type="caution">
    <text evidence="14">The sequence shown here is derived from an EMBL/GenBank/DDBJ whole genome shotgun (WGS) entry which is preliminary data.</text>
</comment>
<comment type="catalytic activity">
    <reaction evidence="1 8">
        <text>D-mannose 6-phosphate = D-fructose 6-phosphate</text>
        <dbReference type="Rhea" id="RHEA:12356"/>
        <dbReference type="ChEBI" id="CHEBI:58735"/>
        <dbReference type="ChEBI" id="CHEBI:61527"/>
        <dbReference type="EC" id="5.3.1.8"/>
    </reaction>
</comment>
<keyword evidence="6 8" id="KW-0862">Zinc</keyword>
<dbReference type="Pfam" id="PF01238">
    <property type="entry name" value="PMI_typeI_C"/>
    <property type="match status" value="1"/>
</dbReference>
<comment type="pathway">
    <text evidence="2 10">Nucleotide-sugar biosynthesis; GDP-alpha-D-mannose biosynthesis; alpha-D-mannose 1-phosphate from D-fructose 6-phosphate: step 1/2.</text>
</comment>
<feature type="domain" description="Phosphomannose isomerase type I catalytic" evidence="12">
    <location>
        <begin position="2"/>
        <end position="144"/>
    </location>
</feature>
<evidence type="ECO:0000256" key="5">
    <source>
        <dbReference type="ARBA" id="ARBA00022723"/>
    </source>
</evidence>
<dbReference type="EMBL" id="JAJSOF020000013">
    <property type="protein sequence ID" value="KAJ4443892.1"/>
    <property type="molecule type" value="Genomic_DNA"/>
</dbReference>
<dbReference type="PROSITE" id="PS00966">
    <property type="entry name" value="PMI_I_2"/>
    <property type="match status" value="1"/>
</dbReference>
<proteinExistence type="inferred from homology"/>
<dbReference type="InterPro" id="IPR016305">
    <property type="entry name" value="Mannose-6-P_Isomerase"/>
</dbReference>
<dbReference type="InterPro" id="IPR011051">
    <property type="entry name" value="RmlC_Cupin_sf"/>
</dbReference>
<feature type="domain" description="Phosphomannose isomerase type I helical insertion" evidence="13">
    <location>
        <begin position="209"/>
        <end position="291"/>
    </location>
</feature>
<sequence length="454" mass="50453">MELRCAVQQYAWGKQGRQSEAALLNSSGDPDFLIDDDMYYAELWMGTHSNGPSVLKGSSQKLSEWIKAHPESLGEFVIQKFGINLPFLFKVLSVNQALSIQAHPDKKHAEQLHMENPDVYKDPNHKPELAIALTPFEALCGFRPIEEIKHFLEAPDIFLSTLFSNTHNLCSSLKVAVDKLNTRVLAVVPELRAVVGSHSVNELLMSDEAGMQDALKNCFHSLMTCSKEEIETQLRALLTRLASLGRFLWVEVHSFVCAADESSLADQDTTLLQSLYQTYPGDVGCFCIYFLNHLTLQPGEALYLAPNEPHAYLKGDCVECMACSDNVVRAGLTPKPKDVSTLCNMLTYICESASAKRFPGIRENAYTHIFRPPVPDFAVARINVPNSVEDYLLKPRDSASIVLMVNGHAKTSNDLHLRRGSVVFLPAHQPLQLYAAERTGPLLIFQAMCNTACV</sequence>
<keyword evidence="7 8" id="KW-0413">Isomerase</keyword>
<dbReference type="PIRSF" id="PIRSF001480">
    <property type="entry name" value="Mannose-6-phosphate_isomerase"/>
    <property type="match status" value="1"/>
</dbReference>
<organism evidence="14 15">
    <name type="scientific">Periplaneta americana</name>
    <name type="common">American cockroach</name>
    <name type="synonym">Blatta americana</name>
    <dbReference type="NCBI Taxonomy" id="6978"/>
    <lineage>
        <taxon>Eukaryota</taxon>
        <taxon>Metazoa</taxon>
        <taxon>Ecdysozoa</taxon>
        <taxon>Arthropoda</taxon>
        <taxon>Hexapoda</taxon>
        <taxon>Insecta</taxon>
        <taxon>Pterygota</taxon>
        <taxon>Neoptera</taxon>
        <taxon>Polyneoptera</taxon>
        <taxon>Dictyoptera</taxon>
        <taxon>Blattodea</taxon>
        <taxon>Blattoidea</taxon>
        <taxon>Blattidae</taxon>
        <taxon>Blattinae</taxon>
        <taxon>Periplaneta</taxon>
    </lineage>
</organism>
<gene>
    <name evidence="14" type="ORF">ANN_05679</name>
</gene>
<dbReference type="InterPro" id="IPR001250">
    <property type="entry name" value="Man6P_Isoase-1"/>
</dbReference>
<dbReference type="InterPro" id="IPR046458">
    <property type="entry name" value="PMI_typeI_hel"/>
</dbReference>
<accession>A0ABQ8TBG3</accession>
<keyword evidence="15" id="KW-1185">Reference proteome</keyword>
<evidence type="ECO:0000256" key="4">
    <source>
        <dbReference type="ARBA" id="ARBA00011956"/>
    </source>
</evidence>
<evidence type="ECO:0000256" key="7">
    <source>
        <dbReference type="ARBA" id="ARBA00023235"/>
    </source>
</evidence>
<dbReference type="Proteomes" id="UP001148838">
    <property type="component" value="Unassembled WGS sequence"/>
</dbReference>
<dbReference type="InterPro" id="IPR046457">
    <property type="entry name" value="PMI_typeI_cat"/>
</dbReference>
<dbReference type="Gene3D" id="2.60.120.10">
    <property type="entry name" value="Jelly Rolls"/>
    <property type="match status" value="2"/>
</dbReference>
<evidence type="ECO:0000256" key="10">
    <source>
        <dbReference type="RuleBase" id="RU004248"/>
    </source>
</evidence>
<evidence type="ECO:0000313" key="14">
    <source>
        <dbReference type="EMBL" id="KAJ4443892.1"/>
    </source>
</evidence>
<dbReference type="InterPro" id="IPR018050">
    <property type="entry name" value="Pmannose_isomerase-type1_CS"/>
</dbReference>
<protein>
    <recommendedName>
        <fullName evidence="4 8">Mannose-6-phosphate isomerase</fullName>
        <ecNumber evidence="4 8">5.3.1.8</ecNumber>
    </recommendedName>
</protein>
<dbReference type="SUPFAM" id="SSF51182">
    <property type="entry name" value="RmlC-like cupins"/>
    <property type="match status" value="1"/>
</dbReference>
<comment type="similarity">
    <text evidence="3 9">Belongs to the mannose-6-phosphate isomerase type 1 family.</text>
</comment>
<name>A0ABQ8TBG3_PERAM</name>
<dbReference type="InterPro" id="IPR046456">
    <property type="entry name" value="PMI_typeI_C"/>
</dbReference>
<dbReference type="PRINTS" id="PR00714">
    <property type="entry name" value="MAN6PISMRASE"/>
</dbReference>
<evidence type="ECO:0000259" key="13">
    <source>
        <dbReference type="Pfam" id="PF20512"/>
    </source>
</evidence>
<evidence type="ECO:0000256" key="3">
    <source>
        <dbReference type="ARBA" id="ARBA00010772"/>
    </source>
</evidence>
<dbReference type="Pfam" id="PF20512">
    <property type="entry name" value="PMI_typeI_hel"/>
    <property type="match status" value="1"/>
</dbReference>
<dbReference type="PANTHER" id="PTHR10309">
    <property type="entry name" value="MANNOSE-6-PHOSPHATE ISOMERASE"/>
    <property type="match status" value="1"/>
</dbReference>
<dbReference type="Gene3D" id="1.10.441.10">
    <property type="entry name" value="Phosphomannose Isomerase, domain 2"/>
    <property type="match status" value="1"/>
</dbReference>
<dbReference type="NCBIfam" id="TIGR00218">
    <property type="entry name" value="manA"/>
    <property type="match status" value="1"/>
</dbReference>
<evidence type="ECO:0000259" key="12">
    <source>
        <dbReference type="Pfam" id="PF20511"/>
    </source>
</evidence>
<dbReference type="CDD" id="cd07011">
    <property type="entry name" value="cupin_PMI_type_I_N"/>
    <property type="match status" value="1"/>
</dbReference>
<evidence type="ECO:0000256" key="6">
    <source>
        <dbReference type="ARBA" id="ARBA00022833"/>
    </source>
</evidence>
<dbReference type="PANTHER" id="PTHR10309:SF0">
    <property type="entry name" value="MANNOSE-6-PHOSPHATE ISOMERASE"/>
    <property type="match status" value="1"/>
</dbReference>
<evidence type="ECO:0000256" key="9">
    <source>
        <dbReference type="RuleBase" id="RU004189"/>
    </source>
</evidence>
<dbReference type="PROSITE" id="PS00965">
    <property type="entry name" value="PMI_I_1"/>
    <property type="match status" value="1"/>
</dbReference>